<proteinExistence type="predicted"/>
<gene>
    <name evidence="1" type="ORF">BJX67DRAFT_138223</name>
</gene>
<keyword evidence="2" id="KW-1185">Reference proteome</keyword>
<accession>A0ABR4LPE6</accession>
<reference evidence="1 2" key="1">
    <citation type="submission" date="2024-07" db="EMBL/GenBank/DDBJ databases">
        <title>Section-level genome sequencing and comparative genomics of Aspergillus sections Usti and Cavernicolus.</title>
        <authorList>
            <consortium name="Lawrence Berkeley National Laboratory"/>
            <person name="Nybo J.L."/>
            <person name="Vesth T.C."/>
            <person name="Theobald S."/>
            <person name="Frisvad J.C."/>
            <person name="Larsen T.O."/>
            <person name="Kjaerboelling I."/>
            <person name="Rothschild-Mancinelli K."/>
            <person name="Lyhne E.K."/>
            <person name="Kogle M.E."/>
            <person name="Barry K."/>
            <person name="Clum A."/>
            <person name="Na H."/>
            <person name="Ledsgaard L."/>
            <person name="Lin J."/>
            <person name="Lipzen A."/>
            <person name="Kuo A."/>
            <person name="Riley R."/>
            <person name="Mondo S."/>
            <person name="Labutti K."/>
            <person name="Haridas S."/>
            <person name="Pangalinan J."/>
            <person name="Salamov A.A."/>
            <person name="Simmons B.A."/>
            <person name="Magnuson J.K."/>
            <person name="Chen J."/>
            <person name="Drula E."/>
            <person name="Henrissat B."/>
            <person name="Wiebenga A."/>
            <person name="Lubbers R.J."/>
            <person name="Gomes A.C."/>
            <person name="Macurrencykelacurrency M.R."/>
            <person name="Stajich J."/>
            <person name="Grigoriev I.V."/>
            <person name="Mortensen U.H."/>
            <person name="De Vries R.P."/>
            <person name="Baker S.E."/>
            <person name="Andersen M.R."/>
        </authorList>
    </citation>
    <scope>NUCLEOTIDE SEQUENCE [LARGE SCALE GENOMIC DNA]</scope>
    <source>
        <strain evidence="1 2">CBS 449.75</strain>
    </source>
</reference>
<evidence type="ECO:0008006" key="3">
    <source>
        <dbReference type="Google" id="ProtNLM"/>
    </source>
</evidence>
<dbReference type="GeneID" id="98139688"/>
<dbReference type="Proteomes" id="UP001610432">
    <property type="component" value="Unassembled WGS sequence"/>
</dbReference>
<sequence>MTKHLHYFVLSGLVSTLRPCVSHIQLPEYYFCQIRPMPRPSSSPLLPYLGLLYLKAYHPLYRHQRFPTATPFCTYLPRPWSSGEFPASVIPYLPIHPTEVGLTDRHIIL</sequence>
<dbReference type="EMBL" id="JBFXLQ010000025">
    <property type="protein sequence ID" value="KAL2866401.1"/>
    <property type="molecule type" value="Genomic_DNA"/>
</dbReference>
<comment type="caution">
    <text evidence="1">The sequence shown here is derived from an EMBL/GenBank/DDBJ whole genome shotgun (WGS) entry which is preliminary data.</text>
</comment>
<protein>
    <recommendedName>
        <fullName evidence="3">Secreted protein</fullName>
    </recommendedName>
</protein>
<dbReference type="RefSeq" id="XP_070885380.1">
    <property type="nucleotide sequence ID" value="XM_071024616.1"/>
</dbReference>
<organism evidence="1 2">
    <name type="scientific">Aspergillus lucknowensis</name>
    <dbReference type="NCBI Taxonomy" id="176173"/>
    <lineage>
        <taxon>Eukaryota</taxon>
        <taxon>Fungi</taxon>
        <taxon>Dikarya</taxon>
        <taxon>Ascomycota</taxon>
        <taxon>Pezizomycotina</taxon>
        <taxon>Eurotiomycetes</taxon>
        <taxon>Eurotiomycetidae</taxon>
        <taxon>Eurotiales</taxon>
        <taxon>Aspergillaceae</taxon>
        <taxon>Aspergillus</taxon>
        <taxon>Aspergillus subgen. Nidulantes</taxon>
    </lineage>
</organism>
<evidence type="ECO:0000313" key="2">
    <source>
        <dbReference type="Proteomes" id="UP001610432"/>
    </source>
</evidence>
<evidence type="ECO:0000313" key="1">
    <source>
        <dbReference type="EMBL" id="KAL2866401.1"/>
    </source>
</evidence>
<name>A0ABR4LPE6_9EURO</name>